<organism evidence="1">
    <name type="scientific">marine sediment metagenome</name>
    <dbReference type="NCBI Taxonomy" id="412755"/>
    <lineage>
        <taxon>unclassified sequences</taxon>
        <taxon>metagenomes</taxon>
        <taxon>ecological metagenomes</taxon>
    </lineage>
</organism>
<dbReference type="AlphaFoldDB" id="X1CVG7"/>
<evidence type="ECO:0000313" key="1">
    <source>
        <dbReference type="EMBL" id="GAH11827.1"/>
    </source>
</evidence>
<evidence type="ECO:0008006" key="2">
    <source>
        <dbReference type="Google" id="ProtNLM"/>
    </source>
</evidence>
<comment type="caution">
    <text evidence="1">The sequence shown here is derived from an EMBL/GenBank/DDBJ whole genome shotgun (WGS) entry which is preliminary data.</text>
</comment>
<sequence>MLIKDYELRNRLGNEGIRYCKANFSKMIIMKKYLDIFNKILISS</sequence>
<gene>
    <name evidence="1" type="ORF">S01H4_54254</name>
</gene>
<dbReference type="EMBL" id="BART01031203">
    <property type="protein sequence ID" value="GAH11827.1"/>
    <property type="molecule type" value="Genomic_DNA"/>
</dbReference>
<protein>
    <recommendedName>
        <fullName evidence="2">Glycosyl transferase family 1 domain-containing protein</fullName>
    </recommendedName>
</protein>
<reference evidence="1" key="1">
    <citation type="journal article" date="2014" name="Front. Microbiol.">
        <title>High frequency of phylogenetically diverse reductive dehalogenase-homologous genes in deep subseafloor sedimentary metagenomes.</title>
        <authorList>
            <person name="Kawai M."/>
            <person name="Futagami T."/>
            <person name="Toyoda A."/>
            <person name="Takaki Y."/>
            <person name="Nishi S."/>
            <person name="Hori S."/>
            <person name="Arai W."/>
            <person name="Tsubouchi T."/>
            <person name="Morono Y."/>
            <person name="Uchiyama I."/>
            <person name="Ito T."/>
            <person name="Fujiyama A."/>
            <person name="Inagaki F."/>
            <person name="Takami H."/>
        </authorList>
    </citation>
    <scope>NUCLEOTIDE SEQUENCE</scope>
    <source>
        <strain evidence="1">Expedition CK06-06</strain>
    </source>
</reference>
<accession>X1CVG7</accession>
<proteinExistence type="predicted"/>
<name>X1CVG7_9ZZZZ</name>